<dbReference type="Pfam" id="PF02836">
    <property type="entry name" value="Glyco_hydro_2_C"/>
    <property type="match status" value="1"/>
</dbReference>
<dbReference type="Proteomes" id="UP001493487">
    <property type="component" value="Unassembled WGS sequence"/>
</dbReference>
<dbReference type="Pfam" id="PF22666">
    <property type="entry name" value="Glyco_hydro_2_N2"/>
    <property type="match status" value="1"/>
</dbReference>
<sequence length="856" mass="97231">MSIRKIKLDEWDLKGFYPFVPLLGKSLETGGELLGVTDWIPATVPGSVQHDLLQAGIIEDPYYGTNSLSCEWVANRWWIYRTKFDFNRQEGETVRLCFQGLDYKAHIYLNQSLLHTHEGMFQPLALDVTDLLRTENNELMVMFEHAPDEMGQIGYTSKTSTQKSRFAYKWDFSARLVPIGFWDEVYIGVTGRVNLKETRLEPEWNGEDRGVIRVKSLVACGSEGIGEFPRAISYRVAIYKDGNRVSETGQKYVVVAEQTVCEAELKIENPEFWYPNGMGDQPVYEVHVEIWDGEHKADQWEGATGFRSLAWVRNEGEPHDSLPYTIVVNGEKMYIKGVNLTPLDILYGNVSDDQYRRTVTMLKEAHINLVRVWGGGLIEKEIFYDLCDRSGILIWQEFIQSSSGIDNVPSKDPHFLRLLEETAVSALKTKRNHISLACWSGGNELTDHDGVPVTAEDDNIALLKSLVDTYDPGRFFLPSSASGPLEFLDVEQPGKNHDVHGPWKYGGPEKHYELYNRSDSLLHSEFGVDGCCSVSSMRRFLPDEHLKVTSVQDNLVWRHHGEWWDTLERSRQFFGELPNLESLAAASQWVQAEGIRYALEANRRRKYGNSGSIVWQFNEPWPNVSCTSLVDYYGEPKMAYYAVRQAYRPFHLSLKYDKLVFRHGETFKAACYVHNSGKNRSYDWQADCFDLNGNFLWTKRGSHIVGANSASQAAEFSMPIDERCPDVFGIRLRWDADTAQSNVYFFSARRESWFRSLWEGPKPILDCSLKNQTVSAGNGTSTGTFVVRNVGGSVALFVKAKAPPGADAADVRCLQNDSVLLPGESREFEVLTSIRAHQENLSSVLSNVSFQAWNDR</sequence>
<feature type="domain" description="Glycoside hydrolase family 2 immunoglobulin-like beta-sandwich" evidence="7">
    <location>
        <begin position="198"/>
        <end position="307"/>
    </location>
</feature>
<evidence type="ECO:0000256" key="4">
    <source>
        <dbReference type="ARBA" id="ARBA00022729"/>
    </source>
</evidence>
<dbReference type="PANTHER" id="PTHR43730">
    <property type="entry name" value="BETA-MANNOSIDASE"/>
    <property type="match status" value="1"/>
</dbReference>
<dbReference type="InterPro" id="IPR017853">
    <property type="entry name" value="GH"/>
</dbReference>
<evidence type="ECO:0000313" key="11">
    <source>
        <dbReference type="Proteomes" id="UP001493487"/>
    </source>
</evidence>
<dbReference type="Gene3D" id="2.60.40.10">
    <property type="entry name" value="Immunoglobulins"/>
    <property type="match status" value="1"/>
</dbReference>
<evidence type="ECO:0000313" key="10">
    <source>
        <dbReference type="EMBL" id="MEQ4481290.1"/>
    </source>
</evidence>
<dbReference type="InterPro" id="IPR006102">
    <property type="entry name" value="Ig-like_GH2"/>
</dbReference>
<keyword evidence="5 10" id="KW-0378">Hydrolase</keyword>
<organism evidence="10 11">
    <name type="scientific">Cohnella silvisoli</name>
    <dbReference type="NCBI Taxonomy" id="2873699"/>
    <lineage>
        <taxon>Bacteria</taxon>
        <taxon>Bacillati</taxon>
        <taxon>Bacillota</taxon>
        <taxon>Bacilli</taxon>
        <taxon>Bacillales</taxon>
        <taxon>Paenibacillaceae</taxon>
        <taxon>Cohnella</taxon>
    </lineage>
</organism>
<comment type="catalytic activity">
    <reaction evidence="1">
        <text>Hydrolysis of terminal, non-reducing beta-D-mannose residues in beta-D-mannosides.</text>
        <dbReference type="EC" id="3.2.1.25"/>
    </reaction>
</comment>
<gene>
    <name evidence="10" type="ORF">QJS35_02650</name>
</gene>
<keyword evidence="4" id="KW-0732">Signal</keyword>
<evidence type="ECO:0000256" key="5">
    <source>
        <dbReference type="ARBA" id="ARBA00022801"/>
    </source>
</evidence>
<evidence type="ECO:0000256" key="6">
    <source>
        <dbReference type="ARBA" id="ARBA00023295"/>
    </source>
</evidence>
<protein>
    <recommendedName>
        <fullName evidence="3">beta-mannosidase</fullName>
        <ecNumber evidence="3">3.2.1.25</ecNumber>
    </recommendedName>
</protein>
<dbReference type="InterPro" id="IPR006103">
    <property type="entry name" value="Glyco_hydro_2_cat"/>
</dbReference>
<dbReference type="SUPFAM" id="SSF49303">
    <property type="entry name" value="beta-Galactosidase/glucuronidase domain"/>
    <property type="match status" value="1"/>
</dbReference>
<dbReference type="InterPro" id="IPR036156">
    <property type="entry name" value="Beta-gal/glucu_dom_sf"/>
</dbReference>
<dbReference type="PANTHER" id="PTHR43730:SF1">
    <property type="entry name" value="BETA-MANNOSIDASE"/>
    <property type="match status" value="1"/>
</dbReference>
<accession>A0ABV1KMI1</accession>
<dbReference type="Gene3D" id="2.60.120.260">
    <property type="entry name" value="Galactose-binding domain-like"/>
    <property type="match status" value="1"/>
</dbReference>
<dbReference type="EMBL" id="JASKHM010000001">
    <property type="protein sequence ID" value="MEQ4481290.1"/>
    <property type="molecule type" value="Genomic_DNA"/>
</dbReference>
<evidence type="ECO:0000259" key="9">
    <source>
        <dbReference type="Pfam" id="PF22666"/>
    </source>
</evidence>
<comment type="similarity">
    <text evidence="2">Belongs to the glycosyl hydrolase 2 family.</text>
</comment>
<dbReference type="GO" id="GO:0016787">
    <property type="term" value="F:hydrolase activity"/>
    <property type="evidence" value="ECO:0007669"/>
    <property type="project" value="UniProtKB-KW"/>
</dbReference>
<reference evidence="10 11" key="1">
    <citation type="journal article" date="2023" name="Genome Announc.">
        <title>Pan-Genome Analyses of the Genus Cohnella and Proposal of the Novel Species Cohnella silvisoli sp. nov., Isolated from Forest Soil.</title>
        <authorList>
            <person name="Wang C."/>
            <person name="Mao L."/>
            <person name="Bao G."/>
            <person name="Zhu H."/>
        </authorList>
    </citation>
    <scope>NUCLEOTIDE SEQUENCE [LARGE SCALE GENOMIC DNA]</scope>
    <source>
        <strain evidence="10 11">NL03-T5-1</strain>
    </source>
</reference>
<evidence type="ECO:0000256" key="3">
    <source>
        <dbReference type="ARBA" id="ARBA00012754"/>
    </source>
</evidence>
<dbReference type="InterPro" id="IPR013783">
    <property type="entry name" value="Ig-like_fold"/>
</dbReference>
<evidence type="ECO:0000259" key="8">
    <source>
        <dbReference type="Pfam" id="PF02836"/>
    </source>
</evidence>
<dbReference type="RefSeq" id="WP_232182202.1">
    <property type="nucleotide sequence ID" value="NZ_JAIOAP010000001.1"/>
</dbReference>
<feature type="domain" description="Beta-mannosidase-like galactose-binding" evidence="9">
    <location>
        <begin position="37"/>
        <end position="182"/>
    </location>
</feature>
<keyword evidence="11" id="KW-1185">Reference proteome</keyword>
<dbReference type="Gene3D" id="3.20.20.80">
    <property type="entry name" value="Glycosidases"/>
    <property type="match status" value="1"/>
</dbReference>
<dbReference type="EC" id="3.2.1.25" evidence="3"/>
<dbReference type="InterPro" id="IPR054593">
    <property type="entry name" value="Beta-mannosidase-like_N2"/>
</dbReference>
<keyword evidence="6" id="KW-0326">Glycosidase</keyword>
<dbReference type="InterPro" id="IPR050887">
    <property type="entry name" value="Beta-mannosidase_GH2"/>
</dbReference>
<comment type="caution">
    <text evidence="10">The sequence shown here is derived from an EMBL/GenBank/DDBJ whole genome shotgun (WGS) entry which is preliminary data.</text>
</comment>
<evidence type="ECO:0000256" key="1">
    <source>
        <dbReference type="ARBA" id="ARBA00000829"/>
    </source>
</evidence>
<dbReference type="SUPFAM" id="SSF51445">
    <property type="entry name" value="(Trans)glycosidases"/>
    <property type="match status" value="1"/>
</dbReference>
<dbReference type="InterPro" id="IPR008979">
    <property type="entry name" value="Galactose-bd-like_sf"/>
</dbReference>
<evidence type="ECO:0000259" key="7">
    <source>
        <dbReference type="Pfam" id="PF00703"/>
    </source>
</evidence>
<dbReference type="SUPFAM" id="SSF49785">
    <property type="entry name" value="Galactose-binding domain-like"/>
    <property type="match status" value="1"/>
</dbReference>
<name>A0ABV1KMI1_9BACL</name>
<proteinExistence type="inferred from homology"/>
<feature type="domain" description="Glycoside hydrolase family 2 catalytic" evidence="8">
    <location>
        <begin position="326"/>
        <end position="474"/>
    </location>
</feature>
<evidence type="ECO:0000256" key="2">
    <source>
        <dbReference type="ARBA" id="ARBA00007401"/>
    </source>
</evidence>
<dbReference type="Pfam" id="PF00703">
    <property type="entry name" value="Glyco_hydro_2"/>
    <property type="match status" value="1"/>
</dbReference>